<dbReference type="Proteomes" id="UP001419268">
    <property type="component" value="Unassembled WGS sequence"/>
</dbReference>
<keyword evidence="3" id="KW-1185">Reference proteome</keyword>
<feature type="compositionally biased region" description="Basic and acidic residues" evidence="1">
    <location>
        <begin position="1"/>
        <end position="10"/>
    </location>
</feature>
<dbReference type="EMBL" id="JBBNAG010000001">
    <property type="protein sequence ID" value="KAK9167407.1"/>
    <property type="molecule type" value="Genomic_DNA"/>
</dbReference>
<reference evidence="2 3" key="1">
    <citation type="submission" date="2024-01" db="EMBL/GenBank/DDBJ databases">
        <title>Genome assemblies of Stephania.</title>
        <authorList>
            <person name="Yang L."/>
        </authorList>
    </citation>
    <scope>NUCLEOTIDE SEQUENCE [LARGE SCALE GENOMIC DNA]</scope>
    <source>
        <strain evidence="2">JXDWG</strain>
        <tissue evidence="2">Leaf</tissue>
    </source>
</reference>
<sequence>MMSRKLERKSGGTKGAPARSTSGAGGPQRRLQCCADGGAPQWRTADKARSGEEERRDGEKLQRMAEGSGTPARETQHLHDDGGVEEAASSGQQQATTRRQRRRDDCSATDSGKQEFGQLSGKVSSNEAAAAVNDVEQRRGGALPAQSIP</sequence>
<gene>
    <name evidence="2" type="ORF">Scep_002598</name>
</gene>
<name>A0AAP0Q4G2_9MAGN</name>
<accession>A0AAP0Q4G2</accession>
<evidence type="ECO:0000313" key="2">
    <source>
        <dbReference type="EMBL" id="KAK9167407.1"/>
    </source>
</evidence>
<evidence type="ECO:0000256" key="1">
    <source>
        <dbReference type="SAM" id="MobiDB-lite"/>
    </source>
</evidence>
<proteinExistence type="predicted"/>
<feature type="compositionally biased region" description="Basic and acidic residues" evidence="1">
    <location>
        <begin position="44"/>
        <end position="63"/>
    </location>
</feature>
<feature type="region of interest" description="Disordered" evidence="1">
    <location>
        <begin position="1"/>
        <end position="149"/>
    </location>
</feature>
<dbReference type="AlphaFoldDB" id="A0AAP0Q4G2"/>
<evidence type="ECO:0000313" key="3">
    <source>
        <dbReference type="Proteomes" id="UP001419268"/>
    </source>
</evidence>
<comment type="caution">
    <text evidence="2">The sequence shown here is derived from an EMBL/GenBank/DDBJ whole genome shotgun (WGS) entry which is preliminary data.</text>
</comment>
<organism evidence="2 3">
    <name type="scientific">Stephania cephalantha</name>
    <dbReference type="NCBI Taxonomy" id="152367"/>
    <lineage>
        <taxon>Eukaryota</taxon>
        <taxon>Viridiplantae</taxon>
        <taxon>Streptophyta</taxon>
        <taxon>Embryophyta</taxon>
        <taxon>Tracheophyta</taxon>
        <taxon>Spermatophyta</taxon>
        <taxon>Magnoliopsida</taxon>
        <taxon>Ranunculales</taxon>
        <taxon>Menispermaceae</taxon>
        <taxon>Menispermoideae</taxon>
        <taxon>Cissampelideae</taxon>
        <taxon>Stephania</taxon>
    </lineage>
</organism>
<protein>
    <submittedName>
        <fullName evidence="2">Uncharacterized protein</fullName>
    </submittedName>
</protein>